<name>A0A0X8HH30_9GAMM</name>
<dbReference type="PATRIC" id="fig|507626.3.peg.3450"/>
<gene>
    <name evidence="1" type="ORF">LOKO_03451</name>
</gene>
<sequence>MANIIREAIERKQQRLLRRPDVLHRCGISNSTLHRLINTGDFPAPVPLSPRAVAWVETEIDHWIEERISQARPNRNGANCLGGTQ</sequence>
<dbReference type="KEGG" id="hco:LOKO_03451"/>
<dbReference type="PANTHER" id="PTHR36154:SF1">
    <property type="entry name" value="DNA-BINDING TRANSCRIPTIONAL ACTIVATOR ALPA"/>
    <property type="match status" value="1"/>
</dbReference>
<reference evidence="1 2" key="1">
    <citation type="journal article" date="2016" name="Genome Announc.">
        <title>Draft Genome Sequence of 'Halomonas chromatireducens' Strain AGD 8-3, a Haloalkaliphilic Chromate- and Selenite-Reducing Gammaproteobacterium.</title>
        <authorList>
            <person name="Sharko F.S."/>
            <person name="Shapovalova A.A."/>
            <person name="Tsygankova S.V."/>
            <person name="Komova A.V."/>
            <person name="Boulygina E.S."/>
            <person name="Teslyuk A.B."/>
            <person name="Gotovtsev P.M."/>
            <person name="Namsaraev Z.B."/>
            <person name="Khijniak T.V."/>
            <person name="Nedoluzhko A.V."/>
            <person name="Vasilov R.G."/>
        </authorList>
    </citation>
    <scope>NUCLEOTIDE SEQUENCE [LARGE SCALE GENOMIC DNA]</scope>
    <source>
        <strain evidence="1 2">AGD 8-3</strain>
    </source>
</reference>
<keyword evidence="2" id="KW-1185">Reference proteome</keyword>
<dbReference type="EMBL" id="CP014226">
    <property type="protein sequence ID" value="AMD02491.1"/>
    <property type="molecule type" value="Genomic_DNA"/>
</dbReference>
<accession>A0A0X8HH30</accession>
<dbReference type="OrthoDB" id="8455288at2"/>
<dbReference type="InterPro" id="IPR052931">
    <property type="entry name" value="Prophage_regulatory_activator"/>
</dbReference>
<dbReference type="PANTHER" id="PTHR36154">
    <property type="entry name" value="DNA-BINDING TRANSCRIPTIONAL ACTIVATOR ALPA"/>
    <property type="match status" value="1"/>
</dbReference>
<evidence type="ECO:0000313" key="2">
    <source>
        <dbReference type="Proteomes" id="UP000063387"/>
    </source>
</evidence>
<dbReference type="Proteomes" id="UP000063387">
    <property type="component" value="Chromosome"/>
</dbReference>
<dbReference type="RefSeq" id="WP_066451879.1">
    <property type="nucleotide sequence ID" value="NZ_CP014226.1"/>
</dbReference>
<evidence type="ECO:0000313" key="1">
    <source>
        <dbReference type="EMBL" id="AMD02491.1"/>
    </source>
</evidence>
<organism evidence="1 2">
    <name type="scientific">Halomonas chromatireducens</name>
    <dbReference type="NCBI Taxonomy" id="507626"/>
    <lineage>
        <taxon>Bacteria</taxon>
        <taxon>Pseudomonadati</taxon>
        <taxon>Pseudomonadota</taxon>
        <taxon>Gammaproteobacteria</taxon>
        <taxon>Oceanospirillales</taxon>
        <taxon>Halomonadaceae</taxon>
        <taxon>Halomonas</taxon>
    </lineage>
</organism>
<dbReference type="AlphaFoldDB" id="A0A0X8HH30"/>
<dbReference type="Gene3D" id="1.10.238.160">
    <property type="match status" value="1"/>
</dbReference>
<protein>
    <submittedName>
        <fullName evidence="1">Prophage CP4-57 regulatory protein (AlpA)</fullName>
    </submittedName>
</protein>
<dbReference type="InterPro" id="IPR010260">
    <property type="entry name" value="AlpA"/>
</dbReference>
<dbReference type="STRING" id="507626.LOKO_03451"/>
<dbReference type="Pfam" id="PF05930">
    <property type="entry name" value="Phage_AlpA"/>
    <property type="match status" value="1"/>
</dbReference>
<reference evidence="1 2" key="2">
    <citation type="submission" date="2016-02" db="EMBL/GenBank/DDBJ databases">
        <authorList>
            <person name="Wen L."/>
            <person name="He K."/>
            <person name="Yang H."/>
        </authorList>
    </citation>
    <scope>NUCLEOTIDE SEQUENCE [LARGE SCALE GENOMIC DNA]</scope>
    <source>
        <strain evidence="1 2">AGD 8-3</strain>
    </source>
</reference>
<proteinExistence type="predicted"/>